<name>A0A8S5RQ91_9VIRU</name>
<reference evidence="1" key="1">
    <citation type="journal article" date="2021" name="Proc. Natl. Acad. Sci. U.S.A.">
        <title>A Catalog of Tens of Thousands of Viruses from Human Metagenomes Reveals Hidden Associations with Chronic Diseases.</title>
        <authorList>
            <person name="Tisza M.J."/>
            <person name="Buck C.B."/>
        </authorList>
    </citation>
    <scope>NUCLEOTIDE SEQUENCE</scope>
    <source>
        <strain evidence="1">CtQ5V6</strain>
    </source>
</reference>
<sequence>MIHLLGLIFFPKHCLKTFRIPPMSIFLHKKIRSFRNKSAEKPQ</sequence>
<accession>A0A8S5RQ91</accession>
<organism evidence="1">
    <name type="scientific">virus sp. ctQ5V6</name>
    <dbReference type="NCBI Taxonomy" id="2825815"/>
    <lineage>
        <taxon>Viruses</taxon>
    </lineage>
</organism>
<evidence type="ECO:0000313" key="1">
    <source>
        <dbReference type="EMBL" id="DAE33462.1"/>
    </source>
</evidence>
<dbReference type="EMBL" id="BK059134">
    <property type="protein sequence ID" value="DAE33462.1"/>
    <property type="molecule type" value="Genomic_DNA"/>
</dbReference>
<proteinExistence type="predicted"/>
<protein>
    <submittedName>
        <fullName evidence="1">Uncharacterized protein</fullName>
    </submittedName>
</protein>